<keyword evidence="4 5" id="KW-0720">Serine protease</keyword>
<evidence type="ECO:0000256" key="2">
    <source>
        <dbReference type="ARBA" id="ARBA00022670"/>
    </source>
</evidence>
<reference evidence="11" key="1">
    <citation type="journal article" date="2019" name="Int. J. Syst. Evol. Microbiol.">
        <title>The Global Catalogue of Microorganisms (GCM) 10K type strain sequencing project: providing services to taxonomists for standard genome sequencing and annotation.</title>
        <authorList>
            <consortium name="The Broad Institute Genomics Platform"/>
            <consortium name="The Broad Institute Genome Sequencing Center for Infectious Disease"/>
            <person name="Wu L."/>
            <person name="Ma J."/>
        </authorList>
    </citation>
    <scope>NUCLEOTIDE SEQUENCE [LARGE SCALE GENOMIC DNA]</scope>
    <source>
        <strain evidence="11">NBRC 100033</strain>
    </source>
</reference>
<dbReference type="CDD" id="cd07560">
    <property type="entry name" value="Peptidase_S41_CPP"/>
    <property type="match status" value="1"/>
</dbReference>
<dbReference type="Gene3D" id="3.30.750.44">
    <property type="match status" value="1"/>
</dbReference>
<evidence type="ECO:0000256" key="3">
    <source>
        <dbReference type="ARBA" id="ARBA00022801"/>
    </source>
</evidence>
<dbReference type="SMART" id="SM00245">
    <property type="entry name" value="TSPc"/>
    <property type="match status" value="1"/>
</dbReference>
<comment type="caution">
    <text evidence="10">The sequence shown here is derived from an EMBL/GenBank/DDBJ whole genome shotgun (WGS) entry which is preliminary data.</text>
</comment>
<dbReference type="Pfam" id="PF17804">
    <property type="entry name" value="TSP_NTD"/>
    <property type="match status" value="1"/>
</dbReference>
<evidence type="ECO:0000313" key="10">
    <source>
        <dbReference type="EMBL" id="GLR64176.1"/>
    </source>
</evidence>
<dbReference type="SMART" id="SM00228">
    <property type="entry name" value="PDZ"/>
    <property type="match status" value="1"/>
</dbReference>
<dbReference type="Proteomes" id="UP001156682">
    <property type="component" value="Unassembled WGS sequence"/>
</dbReference>
<comment type="similarity">
    <text evidence="1 5">Belongs to the peptidase S41A family.</text>
</comment>
<dbReference type="Pfam" id="PF11818">
    <property type="entry name" value="DUF3340"/>
    <property type="match status" value="1"/>
</dbReference>
<evidence type="ECO:0000256" key="8">
    <source>
        <dbReference type="SAM" id="SignalP"/>
    </source>
</evidence>
<dbReference type="Pfam" id="PF00595">
    <property type="entry name" value="PDZ"/>
    <property type="match status" value="1"/>
</dbReference>
<keyword evidence="11" id="KW-1185">Reference proteome</keyword>
<dbReference type="Gene3D" id="3.90.226.10">
    <property type="entry name" value="2-enoyl-CoA Hydratase, Chain A, domain 1"/>
    <property type="match status" value="1"/>
</dbReference>
<dbReference type="InterPro" id="IPR029045">
    <property type="entry name" value="ClpP/crotonase-like_dom_sf"/>
</dbReference>
<dbReference type="SUPFAM" id="SSF50156">
    <property type="entry name" value="PDZ domain-like"/>
    <property type="match status" value="1"/>
</dbReference>
<dbReference type="CDD" id="cd06782">
    <property type="entry name" value="cpPDZ_CPP-like"/>
    <property type="match status" value="1"/>
</dbReference>
<name>A0ABQ5ZVI2_9GAMM</name>
<dbReference type="InterPro" id="IPR040573">
    <property type="entry name" value="TSP_N"/>
</dbReference>
<dbReference type="PROSITE" id="PS50106">
    <property type="entry name" value="PDZ"/>
    <property type="match status" value="1"/>
</dbReference>
<dbReference type="NCBIfam" id="TIGR00225">
    <property type="entry name" value="prc"/>
    <property type="match status" value="1"/>
</dbReference>
<gene>
    <name evidence="10" type="primary">prc</name>
    <name evidence="10" type="ORF">GCM10007878_16140</name>
</gene>
<keyword evidence="2 5" id="KW-0645">Protease</keyword>
<feature type="domain" description="PDZ" evidence="9">
    <location>
        <begin position="244"/>
        <end position="314"/>
    </location>
</feature>
<keyword evidence="3 5" id="KW-0378">Hydrolase</keyword>
<feature type="region of interest" description="Disordered" evidence="7">
    <location>
        <begin position="614"/>
        <end position="668"/>
    </location>
</feature>
<organism evidence="10 11">
    <name type="scientific">Marinospirillum insulare</name>
    <dbReference type="NCBI Taxonomy" id="217169"/>
    <lineage>
        <taxon>Bacteria</taxon>
        <taxon>Pseudomonadati</taxon>
        <taxon>Pseudomonadota</taxon>
        <taxon>Gammaproteobacteria</taxon>
        <taxon>Oceanospirillales</taxon>
        <taxon>Oceanospirillaceae</taxon>
        <taxon>Marinospirillum</taxon>
    </lineage>
</organism>
<dbReference type="PANTHER" id="PTHR32060:SF22">
    <property type="entry name" value="CARBOXYL-TERMINAL-PROCESSING PEPTIDASE 3, CHLOROPLASTIC"/>
    <property type="match status" value="1"/>
</dbReference>
<accession>A0ABQ5ZVI2</accession>
<dbReference type="SUPFAM" id="SSF52096">
    <property type="entry name" value="ClpP/crotonase"/>
    <property type="match status" value="1"/>
</dbReference>
<evidence type="ECO:0000259" key="9">
    <source>
        <dbReference type="PROSITE" id="PS50106"/>
    </source>
</evidence>
<protein>
    <submittedName>
        <fullName evidence="10">Peptidase S41</fullName>
    </submittedName>
</protein>
<proteinExistence type="inferred from homology"/>
<evidence type="ECO:0000313" key="11">
    <source>
        <dbReference type="Proteomes" id="UP001156682"/>
    </source>
</evidence>
<keyword evidence="6" id="KW-0175">Coiled coil</keyword>
<feature type="chain" id="PRO_5045198882" evidence="8">
    <location>
        <begin position="25"/>
        <end position="691"/>
    </location>
</feature>
<dbReference type="InterPro" id="IPR036034">
    <property type="entry name" value="PDZ_sf"/>
</dbReference>
<dbReference type="Gene3D" id="2.30.42.10">
    <property type="match status" value="1"/>
</dbReference>
<feature type="signal peptide" evidence="8">
    <location>
        <begin position="1"/>
        <end position="24"/>
    </location>
</feature>
<dbReference type="InterPro" id="IPR005151">
    <property type="entry name" value="Tail-specific_protease"/>
</dbReference>
<dbReference type="Pfam" id="PF03572">
    <property type="entry name" value="Peptidase_S41"/>
    <property type="match status" value="1"/>
</dbReference>
<evidence type="ECO:0000256" key="4">
    <source>
        <dbReference type="ARBA" id="ARBA00022825"/>
    </source>
</evidence>
<evidence type="ECO:0000256" key="5">
    <source>
        <dbReference type="RuleBase" id="RU004404"/>
    </source>
</evidence>
<sequence length="691" mass="77880">MHTHLMRGLMICLLTLGLSPLVSAADSSTRQYTPLEELQPSAAHRKAAREITRTMTRQHFADVTLDKALEEQTLQNYLKQLDHSKSLLTAKQAQAILKNTAAIENALVKGDLAYPFELFVQVTEKQMQRLEKNLDQLKNNLSDFNFEQDQRFYPDRRDMDWPQTTAELDTYWQERMTHELLNLMAAKKSPEEARDLLVRRYQNQLNRIRQTNSDDIFQGFMNAFTTSVDPHTNYFSPRRSESFNIQMKLSLDGIGAMLQIENEFTKVVSLVPGGPADKQGELKPTDQILGVGQGTDEIENVIGWRLDEVVDLIRGPRGSIVRLEVQAADTTNHRIIEIERNAVQLEDQAASKKIIETTLNGETRRIGVIEIPTFYLDFEGQRTNKKDFRSTTRDVARLIDELEEESIDGLVIDLRNNGGGALQEANSLVGLFISRGPTVQIRDSDGRVNILGDSGGVTHYSGPLAVVINRLSASASEIFAGAIQDYGRGLVVGEQSFGKGTVQTIMDLSYGQLKITRAKFYRVSGDSTQHRGIVPDILFPPLFDAKEIGESSSPNALPWDQVKAILPPRQSLIKSALDKLISSHEERTKKDPNFLFLAEQSDWLVRHEGSTGISLNQKQRKLEQEQEQDEQEHLAMENRRRKGLGLPLLTKLDEESDEESTDKKVTPLDTAILEEAGRILLDFSQIQTSQR</sequence>
<keyword evidence="8" id="KW-0732">Signal</keyword>
<evidence type="ECO:0000256" key="1">
    <source>
        <dbReference type="ARBA" id="ARBA00009179"/>
    </source>
</evidence>
<dbReference type="InterPro" id="IPR001478">
    <property type="entry name" value="PDZ"/>
</dbReference>
<feature type="coiled-coil region" evidence="6">
    <location>
        <begin position="120"/>
        <end position="147"/>
    </location>
</feature>
<dbReference type="RefSeq" id="WP_051610459.1">
    <property type="nucleotide sequence ID" value="NZ_BSOR01000028.1"/>
</dbReference>
<dbReference type="InterPro" id="IPR004447">
    <property type="entry name" value="Peptidase_S41A"/>
</dbReference>
<dbReference type="EMBL" id="BSOR01000028">
    <property type="protein sequence ID" value="GLR64176.1"/>
    <property type="molecule type" value="Genomic_DNA"/>
</dbReference>
<dbReference type="PANTHER" id="PTHR32060">
    <property type="entry name" value="TAIL-SPECIFIC PROTEASE"/>
    <property type="match status" value="1"/>
</dbReference>
<evidence type="ECO:0000256" key="6">
    <source>
        <dbReference type="SAM" id="Coils"/>
    </source>
</evidence>
<dbReference type="InterPro" id="IPR020992">
    <property type="entry name" value="Tail_Prtase_C"/>
</dbReference>
<evidence type="ECO:0000256" key="7">
    <source>
        <dbReference type="SAM" id="MobiDB-lite"/>
    </source>
</evidence>